<feature type="domain" description="Disease resistance R13L4/SHOC-2-like LRR" evidence="5">
    <location>
        <begin position="405"/>
        <end position="687"/>
    </location>
</feature>
<name>A0AB40CND1_DIOCR</name>
<feature type="compositionally biased region" description="Polar residues" evidence="3">
    <location>
        <begin position="172"/>
        <end position="190"/>
    </location>
</feature>
<feature type="region of interest" description="Disordered" evidence="3">
    <location>
        <begin position="30"/>
        <end position="76"/>
    </location>
</feature>
<reference evidence="7" key="1">
    <citation type="submission" date="2025-08" db="UniProtKB">
        <authorList>
            <consortium name="RefSeq"/>
        </authorList>
    </citation>
    <scope>IDENTIFICATION</scope>
</reference>
<feature type="compositionally biased region" description="Basic and acidic residues" evidence="3">
    <location>
        <begin position="577"/>
        <end position="594"/>
    </location>
</feature>
<feature type="compositionally biased region" description="Polar residues" evidence="3">
    <location>
        <begin position="43"/>
        <end position="59"/>
    </location>
</feature>
<proteinExistence type="predicted"/>
<sequence length="706" mass="80559">MAGEVRGIKESLYPIISQLSNARRQSEALSCSNAQRQSEEALSCSNAQRQSEALSDSNAQRQSDSNDQRQSEALSDSKVKKLFEHIEQSLKSLVDVLDPTKKLEKDVEEFLQNIARQIDTMLQNISVTIETNLEKQLKEIADQADSNLDNMKKKMKVAFESEQEPIKATESAPPTGSSINNEKPSSSNAKLGNEEQRGESSKYYEKKEVLARLRMTIDELDLQIQHCFFCLGVFPENSVIKKRLLIYLWIGWGIVAPVKSITAEEVSERCFNELVIKDLVQPIYKKHRQVVDSCRINSNIRQVMISEAEKRRFFLSESVTDKILKDIISEPTLLTQGSLRVVRYSKKDSLALVNINEQYLQFKINVEDQTNSEDEATKMDNFAVLQLGRWESEGEKPPHTEMESIEFLRNLGDENKSGYISSVSSHFLKKQNMLGYLSLHGISRITELPDTIGKLGSLIILDLRACHNLERLPKDMASLKKLTHLDVSNCYLLDQLPKSIASLPSLQVLKGFVMGNSRSKDPCKLRDLPAKLTKMRKLSFTVSAGQEHMKSEFEKLKEFTALRSLTITWAVEDDQSKDDGSDNQKKESSPADKEQGFADMTIPVQLEKLDIRAFPKKETPQWLLSPDLKKLERLYIRGGKLVSFGEHMSSQTVQVLRLRFLKDLSVEWKTLHEKFPSLKYLEVYECSKLEENFKEFLDVDGLWKKK</sequence>
<evidence type="ECO:0000256" key="2">
    <source>
        <dbReference type="ARBA" id="ARBA00022821"/>
    </source>
</evidence>
<dbReference type="AlphaFoldDB" id="A0AB40CND1"/>
<keyword evidence="1" id="KW-0677">Repeat</keyword>
<keyword evidence="2" id="KW-0611">Plant defense</keyword>
<dbReference type="PANTHER" id="PTHR47186">
    <property type="entry name" value="LEUCINE-RICH REPEAT-CONTAINING PROTEIN 57"/>
    <property type="match status" value="1"/>
</dbReference>
<feature type="region of interest" description="Disordered" evidence="3">
    <location>
        <begin position="573"/>
        <end position="594"/>
    </location>
</feature>
<dbReference type="InterPro" id="IPR036388">
    <property type="entry name" value="WH-like_DNA-bd_sf"/>
</dbReference>
<accession>A0AB40CND1</accession>
<dbReference type="Pfam" id="PF23559">
    <property type="entry name" value="WHD_DRP"/>
    <property type="match status" value="1"/>
</dbReference>
<dbReference type="InterPro" id="IPR058922">
    <property type="entry name" value="WHD_DRP"/>
</dbReference>
<organism evidence="6 7">
    <name type="scientific">Dioscorea cayennensis subsp. rotundata</name>
    <name type="common">White Guinea yam</name>
    <name type="synonym">Dioscorea rotundata</name>
    <dbReference type="NCBI Taxonomy" id="55577"/>
    <lineage>
        <taxon>Eukaryota</taxon>
        <taxon>Viridiplantae</taxon>
        <taxon>Streptophyta</taxon>
        <taxon>Embryophyta</taxon>
        <taxon>Tracheophyta</taxon>
        <taxon>Spermatophyta</taxon>
        <taxon>Magnoliopsida</taxon>
        <taxon>Liliopsida</taxon>
        <taxon>Dioscoreales</taxon>
        <taxon>Dioscoreaceae</taxon>
        <taxon>Dioscorea</taxon>
    </lineage>
</organism>
<feature type="region of interest" description="Disordered" evidence="3">
    <location>
        <begin position="159"/>
        <end position="200"/>
    </location>
</feature>
<dbReference type="InterPro" id="IPR032675">
    <property type="entry name" value="LRR_dom_sf"/>
</dbReference>
<dbReference type="PANTHER" id="PTHR47186:SF54">
    <property type="entry name" value="DISEASE RESISTANCE RPP13-LIKE PROTEIN 4"/>
    <property type="match status" value="1"/>
</dbReference>
<dbReference type="GeneID" id="120277006"/>
<keyword evidence="6" id="KW-1185">Reference proteome</keyword>
<evidence type="ECO:0000259" key="5">
    <source>
        <dbReference type="Pfam" id="PF23598"/>
    </source>
</evidence>
<dbReference type="RefSeq" id="XP_039139679.1">
    <property type="nucleotide sequence ID" value="XM_039283745.1"/>
</dbReference>
<evidence type="ECO:0000259" key="4">
    <source>
        <dbReference type="Pfam" id="PF23559"/>
    </source>
</evidence>
<dbReference type="SUPFAM" id="SSF52058">
    <property type="entry name" value="L domain-like"/>
    <property type="match status" value="1"/>
</dbReference>
<feature type="compositionally biased region" description="Basic and acidic residues" evidence="3">
    <location>
        <begin position="64"/>
        <end position="76"/>
    </location>
</feature>
<dbReference type="Gene3D" id="1.10.10.10">
    <property type="entry name" value="Winged helix-like DNA-binding domain superfamily/Winged helix DNA-binding domain"/>
    <property type="match status" value="1"/>
</dbReference>
<protein>
    <submittedName>
        <fullName evidence="7">Disease resistance RPP13-like protein 4</fullName>
    </submittedName>
</protein>
<evidence type="ECO:0000256" key="3">
    <source>
        <dbReference type="SAM" id="MobiDB-lite"/>
    </source>
</evidence>
<dbReference type="Proteomes" id="UP001515500">
    <property type="component" value="Chromosome 15"/>
</dbReference>
<feature type="domain" description="Disease resistance protein winged helix" evidence="4">
    <location>
        <begin position="233"/>
        <end position="300"/>
    </location>
</feature>
<evidence type="ECO:0000313" key="6">
    <source>
        <dbReference type="Proteomes" id="UP001515500"/>
    </source>
</evidence>
<dbReference type="Pfam" id="PF23598">
    <property type="entry name" value="LRR_14"/>
    <property type="match status" value="1"/>
</dbReference>
<gene>
    <name evidence="7" type="primary">LOC120277006</name>
</gene>
<dbReference type="GO" id="GO:0006952">
    <property type="term" value="P:defense response"/>
    <property type="evidence" value="ECO:0007669"/>
    <property type="project" value="UniProtKB-KW"/>
</dbReference>
<dbReference type="InterPro" id="IPR055414">
    <property type="entry name" value="LRR_R13L4/SHOC2-like"/>
</dbReference>
<dbReference type="Gene3D" id="3.80.10.10">
    <property type="entry name" value="Ribonuclease Inhibitor"/>
    <property type="match status" value="1"/>
</dbReference>
<evidence type="ECO:0000256" key="1">
    <source>
        <dbReference type="ARBA" id="ARBA00022737"/>
    </source>
</evidence>
<evidence type="ECO:0000313" key="7">
    <source>
        <dbReference type="RefSeq" id="XP_039139679.1"/>
    </source>
</evidence>